<dbReference type="GO" id="GO:0009368">
    <property type="term" value="C:endopeptidase Clp complex"/>
    <property type="evidence" value="ECO:0007669"/>
    <property type="project" value="TreeGrafter"/>
</dbReference>
<evidence type="ECO:0000256" key="2">
    <source>
        <dbReference type="ARBA" id="ARBA00007039"/>
    </source>
</evidence>
<dbReference type="EC" id="3.4.21.92" evidence="3 12"/>
<organism evidence="16">
    <name type="scientific">Eustegia minuta</name>
    <dbReference type="NCBI Taxonomy" id="157414"/>
    <lineage>
        <taxon>Eukaryota</taxon>
        <taxon>Viridiplantae</taxon>
        <taxon>Streptophyta</taxon>
        <taxon>Embryophyta</taxon>
        <taxon>Tracheophyta</taxon>
        <taxon>Spermatophyta</taxon>
        <taxon>Magnoliopsida</taxon>
        <taxon>eudicotyledons</taxon>
        <taxon>Gunneridae</taxon>
        <taxon>Pentapetalae</taxon>
        <taxon>asterids</taxon>
        <taxon>lamiids</taxon>
        <taxon>Gentianales</taxon>
        <taxon>Apocynaceae</taxon>
        <taxon>Asclepiadoideae</taxon>
        <taxon>Eustegieae</taxon>
        <taxon>Eustegia</taxon>
    </lineage>
</organism>
<keyword evidence="6 12" id="KW-0378">Hydrolase</keyword>
<evidence type="ECO:0000256" key="6">
    <source>
        <dbReference type="ARBA" id="ARBA00022801"/>
    </source>
</evidence>
<evidence type="ECO:0000256" key="9">
    <source>
        <dbReference type="ARBA" id="ARBA00055217"/>
    </source>
</evidence>
<geneLocation type="plastid" evidence="16"/>
<dbReference type="InterPro" id="IPR033135">
    <property type="entry name" value="ClpP_His_AS"/>
</dbReference>
<evidence type="ECO:0000256" key="10">
    <source>
        <dbReference type="ARBA" id="ARBA00070962"/>
    </source>
</evidence>
<evidence type="ECO:0000313" key="16">
    <source>
        <dbReference type="EMBL" id="AGW04569.1"/>
    </source>
</evidence>
<dbReference type="EMBL" id="KF539848">
    <property type="protein sequence ID" value="AGW04569.1"/>
    <property type="molecule type" value="Genomic_DNA"/>
</dbReference>
<comment type="subunit">
    <text evidence="12">Component of the chloroplastic Clp protease core complex.</text>
</comment>
<dbReference type="GO" id="GO:0006515">
    <property type="term" value="P:protein quality control for misfolded or incompletely synthesized proteins"/>
    <property type="evidence" value="ECO:0007669"/>
    <property type="project" value="TreeGrafter"/>
</dbReference>
<accession>U3MA60</accession>
<evidence type="ECO:0000256" key="5">
    <source>
        <dbReference type="ARBA" id="ARBA00022670"/>
    </source>
</evidence>
<dbReference type="GO" id="GO:0051117">
    <property type="term" value="F:ATPase binding"/>
    <property type="evidence" value="ECO:0007669"/>
    <property type="project" value="TreeGrafter"/>
</dbReference>
<dbReference type="InterPro" id="IPR029045">
    <property type="entry name" value="ClpP/crotonase-like_dom_sf"/>
</dbReference>
<dbReference type="PROSITE" id="PS00382">
    <property type="entry name" value="CLP_PROTEASE_HIS"/>
    <property type="match status" value="1"/>
</dbReference>
<dbReference type="InterPro" id="IPR023562">
    <property type="entry name" value="ClpP/TepA"/>
</dbReference>
<comment type="similarity">
    <text evidence="2 12 15">Belongs to the peptidase S14 family.</text>
</comment>
<evidence type="ECO:0000256" key="12">
    <source>
        <dbReference type="HAMAP-Rule" id="MF_00444"/>
    </source>
</evidence>
<proteinExistence type="inferred from homology"/>
<evidence type="ECO:0000256" key="1">
    <source>
        <dbReference type="ARBA" id="ARBA00004474"/>
    </source>
</evidence>
<evidence type="ECO:0000256" key="7">
    <source>
        <dbReference type="ARBA" id="ARBA00022825"/>
    </source>
</evidence>
<gene>
    <name evidence="12 16" type="primary">clpP</name>
</gene>
<evidence type="ECO:0000256" key="3">
    <source>
        <dbReference type="ARBA" id="ARBA00013230"/>
    </source>
</evidence>
<dbReference type="GO" id="GO:0009532">
    <property type="term" value="C:plastid stroma"/>
    <property type="evidence" value="ECO:0007669"/>
    <property type="project" value="UniProtKB-ARBA"/>
</dbReference>
<evidence type="ECO:0000256" key="8">
    <source>
        <dbReference type="ARBA" id="ARBA00034021"/>
    </source>
</evidence>
<feature type="active site" evidence="12 14">
    <location>
        <position position="126"/>
    </location>
</feature>
<feature type="active site" description="Nucleophile" evidence="12">
    <location>
        <position position="101"/>
    </location>
</feature>
<comment type="function">
    <text evidence="9 12">Cleaves peptides in various proteins in a process that requires ATP hydrolysis. Has a chymotrypsin-like activity. Plays a major role in the degradation of misfolded proteins.</text>
</comment>
<comment type="catalytic activity">
    <reaction evidence="8 12 14">
        <text>Hydrolysis of proteins to small peptides in the presence of ATP and magnesium. alpha-casein is the usual test substrate. In the absence of ATP, only oligopeptides shorter than five residues are hydrolyzed (such as succinyl-Leu-Tyr-|-NHMec, and Leu-Tyr-Leu-|-Tyr-Trp, in which cleavage of the -Tyr-|-Leu- and -Tyr-|-Trp bonds also occurs).</text>
        <dbReference type="EC" id="3.4.21.92"/>
    </reaction>
</comment>
<name>U3MA60_9GENT</name>
<evidence type="ECO:0000256" key="15">
    <source>
        <dbReference type="RuleBase" id="RU003567"/>
    </source>
</evidence>
<sequence>MPIGVPKIPFRSPGEEEASWVDVYNRLYRQRFLFLGSMVDSEISNQLIGLMVFLSLEDPISDLFLFINSPGGWVIPGLGLYDMMQFVPPDVHTVGMGAAASMGSLILAGGAFTKRLAFPHARVMIHQPSSRYVNTQATESVLEGEELLRLREDLTNIYAQRTGKPIWVLANDMERDLFMSATEAQAYGIVDLIADEVEGKEDEFDTNT</sequence>
<evidence type="ECO:0000256" key="13">
    <source>
        <dbReference type="PROSITE-ProRule" id="PRU10085"/>
    </source>
</evidence>
<dbReference type="GO" id="GO:0004176">
    <property type="term" value="F:ATP-dependent peptidase activity"/>
    <property type="evidence" value="ECO:0007669"/>
    <property type="project" value="InterPro"/>
</dbReference>
<comment type="subcellular location">
    <subcellularLocation>
        <location evidence="12">Cytoplasm</location>
    </subcellularLocation>
    <subcellularLocation>
        <location evidence="1">Plastid</location>
    </subcellularLocation>
</comment>
<protein>
    <recommendedName>
        <fullName evidence="10 12">ATP-dependent Clp protease proteolytic subunit</fullName>
        <ecNumber evidence="3 12">3.4.21.92</ecNumber>
    </recommendedName>
    <alternativeName>
        <fullName evidence="11 12">Endopeptidase Clp</fullName>
    </alternativeName>
</protein>
<dbReference type="HAMAP" id="MF_00444">
    <property type="entry name" value="ClpP"/>
    <property type="match status" value="1"/>
</dbReference>
<dbReference type="InterPro" id="IPR001907">
    <property type="entry name" value="ClpP"/>
</dbReference>
<dbReference type="FunFam" id="3.90.226.10:FF:000006">
    <property type="entry name" value="ATP-dependent Clp protease proteolytic subunit"/>
    <property type="match status" value="1"/>
</dbReference>
<reference evidence="16" key="1">
    <citation type="journal article" date="2013" name="Genome Biol. Evol.">
        <title>Horizontal transfer of DNA from the mitochondrial to the plastid genome and its subsequent evolution in milkweeds (apocynaceae).</title>
        <authorList>
            <person name="Straub S.C."/>
            <person name="Cronn R.C."/>
            <person name="Edwards C."/>
            <person name="Fishbein M."/>
            <person name="Liston A."/>
        </authorList>
    </citation>
    <scope>NUCLEOTIDE SEQUENCE</scope>
</reference>
<feature type="active site" evidence="13">
    <location>
        <position position="101"/>
    </location>
</feature>
<evidence type="ECO:0000256" key="4">
    <source>
        <dbReference type="ARBA" id="ARBA00022640"/>
    </source>
</evidence>
<dbReference type="GO" id="GO:0004252">
    <property type="term" value="F:serine-type endopeptidase activity"/>
    <property type="evidence" value="ECO:0007669"/>
    <property type="project" value="UniProtKB-UniRule"/>
</dbReference>
<evidence type="ECO:0000256" key="14">
    <source>
        <dbReference type="PROSITE-ProRule" id="PRU10086"/>
    </source>
</evidence>
<reference evidence="16" key="2">
    <citation type="submission" date="2013-08" db="EMBL/GenBank/DDBJ databases">
        <authorList>
            <person name="Straub S.C.K."/>
            <person name="Cronn R.C."/>
            <person name="Edwards C."/>
            <person name="Fishbein M."/>
            <person name="Liston A."/>
        </authorList>
    </citation>
    <scope>NUCLEOTIDE SEQUENCE</scope>
</reference>
<dbReference type="AlphaFoldDB" id="U3MA60"/>
<dbReference type="PRINTS" id="PR00127">
    <property type="entry name" value="CLPPROTEASEP"/>
</dbReference>
<dbReference type="InterPro" id="IPR018215">
    <property type="entry name" value="ClpP_Ser_AS"/>
</dbReference>
<keyword evidence="5 12" id="KW-0645">Protease</keyword>
<dbReference type="SUPFAM" id="SSF52096">
    <property type="entry name" value="ClpP/crotonase"/>
    <property type="match status" value="1"/>
</dbReference>
<dbReference type="CDD" id="cd07017">
    <property type="entry name" value="S14_ClpP_2"/>
    <property type="match status" value="1"/>
</dbReference>
<dbReference type="PANTHER" id="PTHR10381:SF15">
    <property type="entry name" value="CHLOROPLASTIC ATP-DEPENDENT CLP PROTEASE PROTEOLYTIC SUBUNIT 1"/>
    <property type="match status" value="1"/>
</dbReference>
<evidence type="ECO:0000256" key="11">
    <source>
        <dbReference type="ARBA" id="ARBA00078444"/>
    </source>
</evidence>
<dbReference type="PROSITE" id="PS00381">
    <property type="entry name" value="CLP_PROTEASE_SER"/>
    <property type="match status" value="1"/>
</dbReference>
<dbReference type="PANTHER" id="PTHR10381">
    <property type="entry name" value="ATP-DEPENDENT CLP PROTEASE PROTEOLYTIC SUBUNIT"/>
    <property type="match status" value="1"/>
</dbReference>
<keyword evidence="12" id="KW-0963">Cytoplasm</keyword>
<keyword evidence="4 16" id="KW-0934">Plastid</keyword>
<dbReference type="Pfam" id="PF00574">
    <property type="entry name" value="CLP_protease"/>
    <property type="match status" value="1"/>
</dbReference>
<keyword evidence="7 12" id="KW-0720">Serine protease</keyword>
<dbReference type="Gene3D" id="3.90.226.10">
    <property type="entry name" value="2-enoyl-CoA Hydratase, Chain A, domain 1"/>
    <property type="match status" value="1"/>
</dbReference>